<organism evidence="11">
    <name type="scientific">Ixodes ricinus</name>
    <name type="common">Common tick</name>
    <name type="synonym">Acarus ricinus</name>
    <dbReference type="NCBI Taxonomy" id="34613"/>
    <lineage>
        <taxon>Eukaryota</taxon>
        <taxon>Metazoa</taxon>
        <taxon>Ecdysozoa</taxon>
        <taxon>Arthropoda</taxon>
        <taxon>Chelicerata</taxon>
        <taxon>Arachnida</taxon>
        <taxon>Acari</taxon>
        <taxon>Parasitiformes</taxon>
        <taxon>Ixodida</taxon>
        <taxon>Ixodoidea</taxon>
        <taxon>Ixodidae</taxon>
        <taxon>Ixodinae</taxon>
        <taxon>Ixodes</taxon>
    </lineage>
</organism>
<evidence type="ECO:0000256" key="7">
    <source>
        <dbReference type="ARBA" id="ARBA00022840"/>
    </source>
</evidence>
<evidence type="ECO:0000256" key="5">
    <source>
        <dbReference type="ARBA" id="ARBA00022741"/>
    </source>
</evidence>
<evidence type="ECO:0000256" key="3">
    <source>
        <dbReference type="ARBA" id="ARBA00022679"/>
    </source>
</evidence>
<keyword evidence="6 11" id="KW-0418">Kinase</keyword>
<accession>A0A0K8R4B0</accession>
<keyword evidence="10 11" id="KW-0675">Receptor</keyword>
<dbReference type="PANTHER" id="PTHR23255">
    <property type="entry name" value="TRANSFORMING GROWTH FACTOR-BETA RECEPTOR TYPE I AND II"/>
    <property type="match status" value="1"/>
</dbReference>
<dbReference type="GO" id="GO:0005886">
    <property type="term" value="C:plasma membrane"/>
    <property type="evidence" value="ECO:0007669"/>
    <property type="project" value="TreeGrafter"/>
</dbReference>
<dbReference type="InterPro" id="IPR011009">
    <property type="entry name" value="Kinase-like_dom_sf"/>
</dbReference>
<evidence type="ECO:0000256" key="1">
    <source>
        <dbReference type="ARBA" id="ARBA00004479"/>
    </source>
</evidence>
<proteinExistence type="evidence at transcript level"/>
<reference evidence="11" key="1">
    <citation type="submission" date="2012-12" db="EMBL/GenBank/DDBJ databases">
        <title>Identification and characterization of a phenylalanine ammonia-lyase gene family in Isatis indigotica Fort.</title>
        <authorList>
            <person name="Liu Q."/>
            <person name="Chen J."/>
            <person name="Zhou X."/>
            <person name="Di P."/>
            <person name="Xiao Y."/>
            <person name="Xuan H."/>
            <person name="Zhang L."/>
            <person name="Chen W."/>
        </authorList>
    </citation>
    <scope>NUCLEOTIDE SEQUENCE</scope>
    <source>
        <tissue evidence="11">Salivary gland</tissue>
    </source>
</reference>
<sequence length="92" mass="10427">MAPEVLEESMPKNHFDSYKMADMYSFALVMWEITLRCVVEWGGWKSTASHTTMWPQATLASKTCVRLSAWTSIDPSCPNAGHPTRQRKSCQS</sequence>
<evidence type="ECO:0000256" key="10">
    <source>
        <dbReference type="ARBA" id="ARBA00023170"/>
    </source>
</evidence>
<keyword evidence="2 11" id="KW-0723">Serine/threonine-protein kinase</keyword>
<comment type="subcellular location">
    <subcellularLocation>
        <location evidence="1">Membrane</location>
        <topology evidence="1">Single-pass type I membrane protein</topology>
    </subcellularLocation>
</comment>
<keyword evidence="4" id="KW-0812">Transmembrane</keyword>
<dbReference type="GO" id="GO:0005524">
    <property type="term" value="F:ATP binding"/>
    <property type="evidence" value="ECO:0007669"/>
    <property type="project" value="UniProtKB-KW"/>
</dbReference>
<keyword evidence="9" id="KW-0472">Membrane</keyword>
<keyword evidence="3" id="KW-0808">Transferase</keyword>
<evidence type="ECO:0000256" key="4">
    <source>
        <dbReference type="ARBA" id="ARBA00022692"/>
    </source>
</evidence>
<dbReference type="AlphaFoldDB" id="A0A0K8R4B0"/>
<dbReference type="GO" id="GO:0071363">
    <property type="term" value="P:cellular response to growth factor stimulus"/>
    <property type="evidence" value="ECO:0007669"/>
    <property type="project" value="TreeGrafter"/>
</dbReference>
<keyword evidence="5" id="KW-0547">Nucleotide-binding</keyword>
<keyword evidence="7" id="KW-0067">ATP-binding</keyword>
<evidence type="ECO:0000256" key="8">
    <source>
        <dbReference type="ARBA" id="ARBA00022989"/>
    </source>
</evidence>
<name>A0A0K8R4B0_IXORI</name>
<dbReference type="SUPFAM" id="SSF56112">
    <property type="entry name" value="Protein kinase-like (PK-like)"/>
    <property type="match status" value="1"/>
</dbReference>
<dbReference type="EMBL" id="GADI01008504">
    <property type="protein sequence ID" value="JAA65304.1"/>
    <property type="molecule type" value="mRNA"/>
</dbReference>
<dbReference type="GO" id="GO:0004675">
    <property type="term" value="F:transmembrane receptor protein serine/threonine kinase activity"/>
    <property type="evidence" value="ECO:0007669"/>
    <property type="project" value="InterPro"/>
</dbReference>
<dbReference type="Gene3D" id="1.10.510.10">
    <property type="entry name" value="Transferase(Phosphotransferase) domain 1"/>
    <property type="match status" value="1"/>
</dbReference>
<dbReference type="PANTHER" id="PTHR23255:SF71">
    <property type="entry name" value="RECEPTOR PROTEIN SERINE_THREONINE KINASE"/>
    <property type="match status" value="1"/>
</dbReference>
<dbReference type="GO" id="GO:0043235">
    <property type="term" value="C:receptor complex"/>
    <property type="evidence" value="ECO:0007669"/>
    <property type="project" value="TreeGrafter"/>
</dbReference>
<keyword evidence="8" id="KW-1133">Transmembrane helix</keyword>
<evidence type="ECO:0000313" key="11">
    <source>
        <dbReference type="EMBL" id="JAA65304.1"/>
    </source>
</evidence>
<protein>
    <submittedName>
        <fullName evidence="11">Putative activin a type ib receptor serine/threonine protein kinase</fullName>
    </submittedName>
</protein>
<evidence type="ECO:0000256" key="9">
    <source>
        <dbReference type="ARBA" id="ARBA00023136"/>
    </source>
</evidence>
<evidence type="ECO:0000256" key="6">
    <source>
        <dbReference type="ARBA" id="ARBA00022777"/>
    </source>
</evidence>
<dbReference type="InterPro" id="IPR000333">
    <property type="entry name" value="TGFB_receptor"/>
</dbReference>
<evidence type="ECO:0000256" key="2">
    <source>
        <dbReference type="ARBA" id="ARBA00022527"/>
    </source>
</evidence>